<sequence length="643" mass="73298">MPNYLKEKGLIKHGNSGRNDVIDNSQTNMMTTIIPDNVPVLPTPTPRERPVPPPKPKHQPIQVANLADYITRKKAAGRGHNLEAEFMELKEGQNGEWKVGGKNVNRPKNKFTNIAAYDHSRVVLDITDGDENSDYINASYIKGYKNTTYIATQGTKSVTEKDFWRMIWQEKVRTILMATNLIEQGREKCTQYWPELHKTCSSGVFIVKNLHEERFADSVIRTFHISEIDKPRDVREVKQFHFSVWPDMGVPKYPSGVLSFLRRVKASNPANAGPMVIHCSAGIGRTGTFITIDSMLEMAKAENQVDIFNFVDKCREARMNFVQTSDQYAFIYTAVLEATLCGSTEIPCGDLRIKLEQLKKRKGKKTGLQLEFENLAKLCPFPHKDEFKSASDPDNAHKNRYPDVVPLDRCRPFLMTPAKKGDYANYINASFLTAYTHEDAFIATQMPYPHTVVDFWRMVYDWKSLTIVMLNDMTEEMKAGQYWPDGGSVQHGPLRVEVMSLVQHGDILERKISLQHVDKVGKENPRFITQFQVINWPDNHKIPGSFNVIINIMNMVKTWQKTTGDTPVTVQCSNGIGRSGIFCTLVAVCERINVEQTVDVFQAVKTLRLNRPGMVETLAQYTYCYDATLNYLDQFATYQNFMT</sequence>
<dbReference type="PRINTS" id="PR00700">
    <property type="entry name" value="PRTYPHPHTASE"/>
</dbReference>
<evidence type="ECO:0000256" key="4">
    <source>
        <dbReference type="ARBA" id="ARBA00022912"/>
    </source>
</evidence>
<dbReference type="InterPro" id="IPR000387">
    <property type="entry name" value="Tyr_Pase_dom"/>
</dbReference>
<evidence type="ECO:0000259" key="6">
    <source>
        <dbReference type="PROSITE" id="PS50055"/>
    </source>
</evidence>
<feature type="domain" description="Tyrosine specific protein phosphatases" evidence="7">
    <location>
        <begin position="550"/>
        <end position="622"/>
    </location>
</feature>
<dbReference type="PROSITE" id="PS50055">
    <property type="entry name" value="TYR_PHOSPHATASE_PTP"/>
    <property type="match status" value="2"/>
</dbReference>
<keyword evidence="8" id="KW-1185">Reference proteome</keyword>
<dbReference type="SUPFAM" id="SSF52799">
    <property type="entry name" value="(Phosphotyrosine protein) phosphatases II"/>
    <property type="match status" value="2"/>
</dbReference>
<feature type="domain" description="Tyrosine-protein phosphatase" evidence="6">
    <location>
        <begin position="82"/>
        <end position="338"/>
    </location>
</feature>
<dbReference type="InterPro" id="IPR050348">
    <property type="entry name" value="Protein-Tyr_Phosphatase"/>
</dbReference>
<evidence type="ECO:0000259" key="7">
    <source>
        <dbReference type="PROSITE" id="PS50056"/>
    </source>
</evidence>
<dbReference type="PROSITE" id="PS00383">
    <property type="entry name" value="TYR_PHOSPHATASE_1"/>
    <property type="match status" value="1"/>
</dbReference>
<dbReference type="PROSITE" id="PS50056">
    <property type="entry name" value="TYR_PHOSPHATASE_2"/>
    <property type="match status" value="2"/>
</dbReference>
<dbReference type="SMART" id="SM00194">
    <property type="entry name" value="PTPc"/>
    <property type="match status" value="2"/>
</dbReference>
<dbReference type="EC" id="3.1.3.48" evidence="2"/>
<dbReference type="InterPro" id="IPR000242">
    <property type="entry name" value="PTP_cat"/>
</dbReference>
<dbReference type="Gene3D" id="3.90.190.10">
    <property type="entry name" value="Protein tyrosine phosphatase superfamily"/>
    <property type="match status" value="2"/>
</dbReference>
<dbReference type="PANTHER" id="PTHR19134">
    <property type="entry name" value="RECEPTOR-TYPE TYROSINE-PROTEIN PHOSPHATASE"/>
    <property type="match status" value="1"/>
</dbReference>
<dbReference type="PANTHER" id="PTHR19134:SF562">
    <property type="entry name" value="PROTEIN-TYROSINE-PHOSPHATASE"/>
    <property type="match status" value="1"/>
</dbReference>
<evidence type="ECO:0000313" key="8">
    <source>
        <dbReference type="Proteomes" id="UP000694865"/>
    </source>
</evidence>
<comment type="similarity">
    <text evidence="1">Belongs to the protein-tyrosine phosphatase family.</text>
</comment>
<feature type="region of interest" description="Disordered" evidence="5">
    <location>
        <begin position="37"/>
        <end position="59"/>
    </location>
</feature>
<evidence type="ECO:0000256" key="3">
    <source>
        <dbReference type="ARBA" id="ARBA00022801"/>
    </source>
</evidence>
<dbReference type="Pfam" id="PF00102">
    <property type="entry name" value="Y_phosphatase"/>
    <property type="match status" value="2"/>
</dbReference>
<dbReference type="RefSeq" id="XP_006816151.1">
    <property type="nucleotide sequence ID" value="XM_006816088.1"/>
</dbReference>
<dbReference type="InterPro" id="IPR003595">
    <property type="entry name" value="Tyr_Pase_cat"/>
</dbReference>
<evidence type="ECO:0000256" key="2">
    <source>
        <dbReference type="ARBA" id="ARBA00013064"/>
    </source>
</evidence>
<evidence type="ECO:0000256" key="5">
    <source>
        <dbReference type="SAM" id="MobiDB-lite"/>
    </source>
</evidence>
<keyword evidence="4" id="KW-0904">Protein phosphatase</keyword>
<proteinExistence type="inferred from homology"/>
<protein>
    <recommendedName>
        <fullName evidence="2">protein-tyrosine-phosphatase</fullName>
        <ecNumber evidence="2">3.1.3.48</ecNumber>
    </recommendedName>
</protein>
<feature type="domain" description="Tyrosine specific protein phosphatases" evidence="7">
    <location>
        <begin position="258"/>
        <end position="329"/>
    </location>
</feature>
<dbReference type="InterPro" id="IPR016130">
    <property type="entry name" value="Tyr_Pase_AS"/>
</dbReference>
<dbReference type="SMART" id="SM00404">
    <property type="entry name" value="PTPc_motif"/>
    <property type="match status" value="2"/>
</dbReference>
<name>A0ABM0M810_SACKO</name>
<evidence type="ECO:0000313" key="9">
    <source>
        <dbReference type="RefSeq" id="XP_006816151.1"/>
    </source>
</evidence>
<evidence type="ECO:0000256" key="1">
    <source>
        <dbReference type="ARBA" id="ARBA00009580"/>
    </source>
</evidence>
<reference evidence="9" key="1">
    <citation type="submission" date="2025-08" db="UniProtKB">
        <authorList>
            <consortium name="RefSeq"/>
        </authorList>
    </citation>
    <scope>IDENTIFICATION</scope>
    <source>
        <tissue evidence="9">Testes</tissue>
    </source>
</reference>
<organism evidence="8 9">
    <name type="scientific">Saccoglossus kowalevskii</name>
    <name type="common">Acorn worm</name>
    <dbReference type="NCBI Taxonomy" id="10224"/>
    <lineage>
        <taxon>Eukaryota</taxon>
        <taxon>Metazoa</taxon>
        <taxon>Hemichordata</taxon>
        <taxon>Enteropneusta</taxon>
        <taxon>Harrimaniidae</taxon>
        <taxon>Saccoglossus</taxon>
    </lineage>
</organism>
<dbReference type="GeneID" id="102808832"/>
<accession>A0ABM0M810</accession>
<keyword evidence="3" id="KW-0378">Hydrolase</keyword>
<dbReference type="InterPro" id="IPR029021">
    <property type="entry name" value="Prot-tyrosine_phosphatase-like"/>
</dbReference>
<feature type="domain" description="Tyrosine-protein phosphatase" evidence="6">
    <location>
        <begin position="368"/>
        <end position="631"/>
    </location>
</feature>
<gene>
    <name evidence="9" type="primary">LOC102808832</name>
</gene>
<dbReference type="Proteomes" id="UP000694865">
    <property type="component" value="Unplaced"/>
</dbReference>